<dbReference type="STRING" id="1210086.GCA_001613105_02344"/>
<gene>
    <name evidence="3" type="ORF">DFR76_107233</name>
</gene>
<dbReference type="EMBL" id="QQBC01000007">
    <property type="protein sequence ID" value="RDI64856.1"/>
    <property type="molecule type" value="Genomic_DNA"/>
</dbReference>
<proteinExistence type="predicted"/>
<reference evidence="3 4" key="1">
    <citation type="submission" date="2018-07" db="EMBL/GenBank/DDBJ databases">
        <title>Genomic Encyclopedia of Type Strains, Phase IV (KMG-IV): sequencing the most valuable type-strain genomes for metagenomic binning, comparative biology and taxonomic classification.</title>
        <authorList>
            <person name="Goeker M."/>
        </authorList>
    </citation>
    <scope>NUCLEOTIDE SEQUENCE [LARGE SCALE GENOMIC DNA]</scope>
    <source>
        <strain evidence="3 4">DSM 44290</strain>
    </source>
</reference>
<feature type="compositionally biased region" description="Pro residues" evidence="1">
    <location>
        <begin position="29"/>
        <end position="39"/>
    </location>
</feature>
<evidence type="ECO:0000256" key="1">
    <source>
        <dbReference type="SAM" id="MobiDB-lite"/>
    </source>
</evidence>
<sequence length="488" mass="51805">MGKSRTRPESATTHARPPWKALFPSAFRTPPPTAPPDAPNPAHESANHRAAQDRLAERPRPTGPHEASRDSGNDQTVPDRRAGRSRAVAARETVGYSENDQAARDRRAGRSRAAGGRETVGDSGNDQVAADRRAGRSWAVGKREAAKGSGDNDQAVSDRRVGRSRAGGTVGDGSNFGSGANPVGRDESGFGWRAGAIDSGPAARRGESKAGAGRFVRDVLGERGIQEEQLDQARRLSDGLREAGEHVFHAVRKWADPREREMRRRRRVRRRSVRLGAASGITALGTAGLVLVSAPAWAVLIVGSGAAALVTGAAVTTRRYLELRRNPLPDAAFVPRKLPPVRSAARAPIARLVQAERALHALGRQIARGGRLPDDDLVDTLETAGSGAAALHALAADVVAMEQAAGVVAQVKSLPGTALADHVRLSVDRLHSGVDEYEELVAAAGRILAVPESPALPDDLGWELEKLRDAADRLDGWAQALTDLADRR</sequence>
<keyword evidence="2" id="KW-1133">Transmembrane helix</keyword>
<keyword evidence="2" id="KW-0472">Membrane</keyword>
<name>A0A370I2D1_9NOCA</name>
<accession>A0A370I2D1</accession>
<feature type="transmembrane region" description="Helical" evidence="2">
    <location>
        <begin position="272"/>
        <end position="291"/>
    </location>
</feature>
<evidence type="ECO:0000313" key="3">
    <source>
        <dbReference type="EMBL" id="RDI64856.1"/>
    </source>
</evidence>
<feature type="transmembrane region" description="Helical" evidence="2">
    <location>
        <begin position="297"/>
        <end position="315"/>
    </location>
</feature>
<comment type="caution">
    <text evidence="3">The sequence shown here is derived from an EMBL/GenBank/DDBJ whole genome shotgun (WGS) entry which is preliminary data.</text>
</comment>
<dbReference type="NCBIfam" id="NF047839">
    <property type="entry name" value="PspM_Rv2743c"/>
    <property type="match status" value="1"/>
</dbReference>
<dbReference type="AlphaFoldDB" id="A0A370I2D1"/>
<feature type="compositionally biased region" description="Basic and acidic residues" evidence="1">
    <location>
        <begin position="45"/>
        <end position="60"/>
    </location>
</feature>
<evidence type="ECO:0000256" key="2">
    <source>
        <dbReference type="SAM" id="Phobius"/>
    </source>
</evidence>
<dbReference type="Pfam" id="PF25587">
    <property type="entry name" value="Rv2743c"/>
    <property type="match status" value="1"/>
</dbReference>
<keyword evidence="4" id="KW-1185">Reference proteome</keyword>
<keyword evidence="2" id="KW-0812">Transmembrane</keyword>
<dbReference type="Proteomes" id="UP000254869">
    <property type="component" value="Unassembled WGS sequence"/>
</dbReference>
<protein>
    <submittedName>
        <fullName evidence="3">Uncharacterized protein</fullName>
    </submittedName>
</protein>
<dbReference type="InterPro" id="IPR057952">
    <property type="entry name" value="Rv2743c-like"/>
</dbReference>
<organism evidence="3 4">
    <name type="scientific">Nocardia pseudobrasiliensis</name>
    <dbReference type="NCBI Taxonomy" id="45979"/>
    <lineage>
        <taxon>Bacteria</taxon>
        <taxon>Bacillati</taxon>
        <taxon>Actinomycetota</taxon>
        <taxon>Actinomycetes</taxon>
        <taxon>Mycobacteriales</taxon>
        <taxon>Nocardiaceae</taxon>
        <taxon>Nocardia</taxon>
    </lineage>
</organism>
<feature type="region of interest" description="Disordered" evidence="1">
    <location>
        <begin position="1"/>
        <end position="210"/>
    </location>
</feature>
<feature type="compositionally biased region" description="Basic and acidic residues" evidence="1">
    <location>
        <begin position="66"/>
        <end position="82"/>
    </location>
</feature>
<evidence type="ECO:0000313" key="4">
    <source>
        <dbReference type="Proteomes" id="UP000254869"/>
    </source>
</evidence>